<proteinExistence type="predicted"/>
<dbReference type="AlphaFoldDB" id="A0AAW9NQH2"/>
<comment type="caution">
    <text evidence="2">The sequence shown here is derived from an EMBL/GenBank/DDBJ whole genome shotgun (WGS) entry which is preliminary data.</text>
</comment>
<evidence type="ECO:0000256" key="1">
    <source>
        <dbReference type="SAM" id="SignalP"/>
    </source>
</evidence>
<dbReference type="EMBL" id="JARSFG010000001">
    <property type="protein sequence ID" value="MEC1176911.1"/>
    <property type="molecule type" value="Genomic_DNA"/>
</dbReference>
<evidence type="ECO:0000313" key="3">
    <source>
        <dbReference type="Proteomes" id="UP001344888"/>
    </source>
</evidence>
<keyword evidence="3" id="KW-1185">Reference proteome</keyword>
<gene>
    <name evidence="2" type="ORF">P9B03_00215</name>
</gene>
<feature type="chain" id="PRO_5043970502" evidence="1">
    <location>
        <begin position="28"/>
        <end position="72"/>
    </location>
</feature>
<keyword evidence="1" id="KW-0732">Signal</keyword>
<reference evidence="2 3" key="1">
    <citation type="submission" date="2023-03" db="EMBL/GenBank/DDBJ databases">
        <title>Bacillus Genome Sequencing.</title>
        <authorList>
            <person name="Dunlap C."/>
        </authorList>
    </citation>
    <scope>NUCLEOTIDE SEQUENCE [LARGE SCALE GENOMIC DNA]</scope>
    <source>
        <strain evidence="2 3">B-59205</strain>
    </source>
</reference>
<protein>
    <submittedName>
        <fullName evidence="2">Uncharacterized protein</fullName>
    </submittedName>
</protein>
<sequence>MKKKMSTTAVAVLATLVITCSPIKASAAMNIVEAPATGVSSIAKFDVVEEQSKTVKPLLLKNIKKLVNKVKK</sequence>
<feature type="signal peptide" evidence="1">
    <location>
        <begin position="1"/>
        <end position="27"/>
    </location>
</feature>
<evidence type="ECO:0000313" key="2">
    <source>
        <dbReference type="EMBL" id="MEC1176911.1"/>
    </source>
</evidence>
<accession>A0AAW9NQH2</accession>
<name>A0AAW9NQH2_9BACL</name>
<organism evidence="2 3">
    <name type="scientific">Metasolibacillus meyeri</name>
    <dbReference type="NCBI Taxonomy" id="1071052"/>
    <lineage>
        <taxon>Bacteria</taxon>
        <taxon>Bacillati</taxon>
        <taxon>Bacillota</taxon>
        <taxon>Bacilli</taxon>
        <taxon>Bacillales</taxon>
        <taxon>Caryophanaceae</taxon>
        <taxon>Metasolibacillus</taxon>
    </lineage>
</organism>
<dbReference type="Proteomes" id="UP001344888">
    <property type="component" value="Unassembled WGS sequence"/>
</dbReference>
<dbReference type="RefSeq" id="WP_107838221.1">
    <property type="nucleotide sequence ID" value="NZ_JARSFG010000001.1"/>
</dbReference>